<keyword evidence="2" id="KW-1185">Reference proteome</keyword>
<dbReference type="RefSeq" id="WP_214175919.1">
    <property type="nucleotide sequence ID" value="NZ_JAHCVK010000006.1"/>
</dbReference>
<name>A0ABS5SH80_9BACT</name>
<sequence length="159" mass="18842">MKTLIRILILLVIMNNAVYAVGIDGYELSMTYKNVYDKLTERDQYKIKEVENGIFASPKDQATTVKYIFKFKNDRLVTVSRIYETTMKNYYLLLDLYNKQNGNNNKTTTTTHEMPDFWTYSIMTEWTNQNIEYSVGYQAFHTNDYIIRSVRCINENNCK</sequence>
<evidence type="ECO:0000313" key="2">
    <source>
        <dbReference type="Proteomes" id="UP000756860"/>
    </source>
</evidence>
<accession>A0ABS5SH80</accession>
<dbReference type="EMBL" id="JAHCVK010000006">
    <property type="protein sequence ID" value="MBT0653911.1"/>
    <property type="molecule type" value="Genomic_DNA"/>
</dbReference>
<protein>
    <recommendedName>
        <fullName evidence="3">DUF3836 domain-containing protein</fullName>
    </recommendedName>
</protein>
<proteinExistence type="predicted"/>
<organism evidence="1 2">
    <name type="scientific">Geomobilimonas luticola</name>
    <dbReference type="NCBI Taxonomy" id="1114878"/>
    <lineage>
        <taxon>Bacteria</taxon>
        <taxon>Pseudomonadati</taxon>
        <taxon>Thermodesulfobacteriota</taxon>
        <taxon>Desulfuromonadia</taxon>
        <taxon>Geobacterales</taxon>
        <taxon>Geobacteraceae</taxon>
        <taxon>Geomobilimonas</taxon>
    </lineage>
</organism>
<evidence type="ECO:0008006" key="3">
    <source>
        <dbReference type="Google" id="ProtNLM"/>
    </source>
</evidence>
<gene>
    <name evidence="1" type="ORF">KI810_12655</name>
</gene>
<evidence type="ECO:0000313" key="1">
    <source>
        <dbReference type="EMBL" id="MBT0653911.1"/>
    </source>
</evidence>
<dbReference type="Proteomes" id="UP000756860">
    <property type="component" value="Unassembled WGS sequence"/>
</dbReference>
<comment type="caution">
    <text evidence="1">The sequence shown here is derived from an EMBL/GenBank/DDBJ whole genome shotgun (WGS) entry which is preliminary data.</text>
</comment>
<reference evidence="1 2" key="1">
    <citation type="submission" date="2021-05" db="EMBL/GenBank/DDBJ databases">
        <title>The draft genome of Geobacter luticola JCM 17780.</title>
        <authorList>
            <person name="Xu Z."/>
            <person name="Masuda Y."/>
            <person name="Itoh H."/>
            <person name="Senoo K."/>
        </authorList>
    </citation>
    <scope>NUCLEOTIDE SEQUENCE [LARGE SCALE GENOMIC DNA]</scope>
    <source>
        <strain evidence="1 2">JCM 17780</strain>
    </source>
</reference>